<dbReference type="CDD" id="cd01029">
    <property type="entry name" value="TOPRIM_primases"/>
    <property type="match status" value="1"/>
</dbReference>
<feature type="region of interest" description="Disordered" evidence="2">
    <location>
        <begin position="1"/>
        <end position="21"/>
    </location>
</feature>
<dbReference type="SUPFAM" id="SSF52540">
    <property type="entry name" value="P-loop containing nucleoside triphosphate hydrolases"/>
    <property type="match status" value="1"/>
</dbReference>
<evidence type="ECO:0000313" key="6">
    <source>
        <dbReference type="Proteomes" id="UP000729733"/>
    </source>
</evidence>
<evidence type="ECO:0000259" key="3">
    <source>
        <dbReference type="Pfam" id="PF02399"/>
    </source>
</evidence>
<protein>
    <submittedName>
        <fullName evidence="5">DUF3854 domain-containing protein</fullName>
    </submittedName>
</protein>
<dbReference type="Proteomes" id="UP000729733">
    <property type="component" value="Unassembled WGS sequence"/>
</dbReference>
<proteinExistence type="predicted"/>
<evidence type="ECO:0000256" key="1">
    <source>
        <dbReference type="SAM" id="Coils"/>
    </source>
</evidence>
<accession>A0A964BV78</accession>
<dbReference type="Pfam" id="PF12965">
    <property type="entry name" value="DUF3854"/>
    <property type="match status" value="1"/>
</dbReference>
<feature type="coiled-coil region" evidence="1">
    <location>
        <begin position="916"/>
        <end position="944"/>
    </location>
</feature>
<evidence type="ECO:0000256" key="2">
    <source>
        <dbReference type="SAM" id="MobiDB-lite"/>
    </source>
</evidence>
<feature type="domain" description="Replication origin-binding protein" evidence="3">
    <location>
        <begin position="345"/>
        <end position="440"/>
    </location>
</feature>
<organism evidence="5 6">
    <name type="scientific">Waterburya agarophytonicola KI4</name>
    <dbReference type="NCBI Taxonomy" id="2874699"/>
    <lineage>
        <taxon>Bacteria</taxon>
        <taxon>Bacillati</taxon>
        <taxon>Cyanobacteriota</taxon>
        <taxon>Cyanophyceae</taxon>
        <taxon>Pleurocapsales</taxon>
        <taxon>Hyellaceae</taxon>
        <taxon>Waterburya</taxon>
        <taxon>Waterburya agarophytonicola</taxon>
    </lineage>
</organism>
<dbReference type="InterPro" id="IPR024385">
    <property type="entry name" value="DUF3854"/>
</dbReference>
<reference evidence="5" key="1">
    <citation type="journal article" date="2021" name="Antonie Van Leeuwenhoek">
        <title>Draft genome and description of Waterburya agarophytonicola gen. nov. sp. nov. (Pleurocapsales, Cyanobacteria): a seaweed symbiont.</title>
        <authorList>
            <person name="Bonthond G."/>
            <person name="Shalygin S."/>
            <person name="Bayer T."/>
            <person name="Weinberger F."/>
        </authorList>
    </citation>
    <scope>NUCLEOTIDE SEQUENCE</scope>
    <source>
        <strain evidence="5">KI4</strain>
    </source>
</reference>
<evidence type="ECO:0000313" key="5">
    <source>
        <dbReference type="EMBL" id="MCC0178741.1"/>
    </source>
</evidence>
<dbReference type="AlphaFoldDB" id="A0A964BV78"/>
<dbReference type="NCBIfam" id="NF042913">
    <property type="entry name" value="CyRepA1"/>
    <property type="match status" value="1"/>
</dbReference>
<feature type="domain" description="DUF3854" evidence="4">
    <location>
        <begin position="106"/>
        <end position="229"/>
    </location>
</feature>
<dbReference type="GO" id="GO:0003688">
    <property type="term" value="F:DNA replication origin binding"/>
    <property type="evidence" value="ECO:0007669"/>
    <property type="project" value="InterPro"/>
</dbReference>
<dbReference type="Pfam" id="PF02399">
    <property type="entry name" value="Herpes_ori_bp"/>
    <property type="match status" value="1"/>
</dbReference>
<dbReference type="InterPro" id="IPR049996">
    <property type="entry name" value="Slr7037-like"/>
</dbReference>
<dbReference type="PANTHER" id="PTHR34985:SF1">
    <property type="entry name" value="SLR0554 PROTEIN"/>
    <property type="match status" value="1"/>
</dbReference>
<dbReference type="PANTHER" id="PTHR34985">
    <property type="entry name" value="SLR0554 PROTEIN"/>
    <property type="match status" value="1"/>
</dbReference>
<dbReference type="InterPro" id="IPR034154">
    <property type="entry name" value="TOPRIM_DnaG/twinkle"/>
</dbReference>
<evidence type="ECO:0000259" key="4">
    <source>
        <dbReference type="Pfam" id="PF12965"/>
    </source>
</evidence>
<comment type="caution">
    <text evidence="5">The sequence shown here is derived from an EMBL/GenBank/DDBJ whole genome shotgun (WGS) entry which is preliminary data.</text>
</comment>
<sequence>MPRTISPPSTSPPPNGGSHPIYLDVPQHIWDKVAQRYRIKRYRSPLMERLADKRLTGGGYNLSPIGLKRSLSDCLRGGIKPVSFLPKNLQPTTTDEPDTSNEPYCFWSWIKAHPEIPLILTEGEKKAACLLSLGFVAISLPGIWMGRVKNEATGTDHLHPDLLPMVEAGRKFVILFDNDPKPSTKRQVNNAIRHTGNVIEKAGATCEVALLPEDSEKGVDDFVFANGGEAATDLIAKIVKAALSFKGFLFHIRHKRWGLSSKYPANLKVNTKRISEFVKLFPNSGLVVLWSGMNTGKTYLLEQREQKHPEERFLNVGHRVNLLQNLSKRLKTDIYSEISVGNFGRVKRLSITLDSLYKLQNNLNDYDCVFIDEACQNLTHLLHSKTCSEYRAEILEILEVIVSKAKLVILADAHMDDVTVDFFRNMRPPEEVPFIIHNEYQPGSREVYLYHGNDSSALVERISIATMTGQKIMVVADSKAFIKKTEEMLAGEQGKKVEVTEEKDQPNLLGNLRIWSIHGDNSGSEENKVFIKDISSSVKDIDVLLASPSLGTGVDIQGDRFEAVFGAFHATTQSATECAQHLHRFRKGVPIHLWVAPRPPFGYKETDPQKIKERMLQSNEMTAFLIRIDKETYTRGAEKDWALDAYCQIEANRSRSINNLREDLQDLLTEMGYNLSVVSSETATSAKELFKEAGSRLTLARRLAIVNAPDISPEEYQSRQTKDFLSPDEMVECEKHRIKTFYGKAVTEDLVERDNGGRLYSRLLQLEAVCADSTGTIVDPDTGREYQAPPDIVAQRDLKEREHLAFCMDWHNYSSQWLALHLLGVPKLLSRLFGSEKICATDPDLVRMTEMALASRCQIKTLLNLTIPSDCKPLWLMGVILDRLGLKTISNKEGSRGQQVTSRRLCPDTFQFALEVLTYREQVREQKAERQRQLQEDNLRYQEAMQRQYGIEPTIASVSPPLQNEGFYTLEGGVDTNESRGLRDSIPPLESWSVFAGYHQLVEEKIQSGLDVINWMMEQGMKQVGILRGILGLLALPIDLISLE</sequence>
<dbReference type="EMBL" id="JADWDC010000053">
    <property type="protein sequence ID" value="MCC0178741.1"/>
    <property type="molecule type" value="Genomic_DNA"/>
</dbReference>
<dbReference type="InterPro" id="IPR027417">
    <property type="entry name" value="P-loop_NTPase"/>
</dbReference>
<name>A0A964BV78_9CYAN</name>
<dbReference type="GO" id="GO:0006260">
    <property type="term" value="P:DNA replication"/>
    <property type="evidence" value="ECO:0007669"/>
    <property type="project" value="InterPro"/>
</dbReference>
<dbReference type="GO" id="GO:0005524">
    <property type="term" value="F:ATP binding"/>
    <property type="evidence" value="ECO:0007669"/>
    <property type="project" value="InterPro"/>
</dbReference>
<keyword evidence="1" id="KW-0175">Coiled coil</keyword>
<dbReference type="InterPro" id="IPR003450">
    <property type="entry name" value="Replication_origin-bd"/>
</dbReference>
<keyword evidence="6" id="KW-1185">Reference proteome</keyword>
<gene>
    <name evidence="5" type="ORF">I4641_17355</name>
</gene>